<name>A0A8T0PK37_PANVG</name>
<sequence length="141" mass="15212">MFTLPLCTRFLQQDHLVRWFSVVAANYYSGRPLSYDAQQAQAAPPARPQPAVGEQASAPPAPAPAPTRQPLRDATEKANHTHVHGVPGYYKGRVNKTNAAASDHSRAAAPPPAPAAVEPEKELTSCIDKLLWCFTGGKNMK</sequence>
<keyword evidence="3" id="KW-1185">Reference proteome</keyword>
<dbReference type="AlphaFoldDB" id="A0A8T0PK37"/>
<proteinExistence type="predicted"/>
<organism evidence="2 3">
    <name type="scientific">Panicum virgatum</name>
    <name type="common">Blackwell switchgrass</name>
    <dbReference type="NCBI Taxonomy" id="38727"/>
    <lineage>
        <taxon>Eukaryota</taxon>
        <taxon>Viridiplantae</taxon>
        <taxon>Streptophyta</taxon>
        <taxon>Embryophyta</taxon>
        <taxon>Tracheophyta</taxon>
        <taxon>Spermatophyta</taxon>
        <taxon>Magnoliopsida</taxon>
        <taxon>Liliopsida</taxon>
        <taxon>Poales</taxon>
        <taxon>Poaceae</taxon>
        <taxon>PACMAD clade</taxon>
        <taxon>Panicoideae</taxon>
        <taxon>Panicodae</taxon>
        <taxon>Paniceae</taxon>
        <taxon>Panicinae</taxon>
        <taxon>Panicum</taxon>
        <taxon>Panicum sect. Hiantes</taxon>
    </lineage>
</organism>
<feature type="region of interest" description="Disordered" evidence="1">
    <location>
        <begin position="36"/>
        <end position="116"/>
    </location>
</feature>
<gene>
    <name evidence="2" type="ORF">PVAP13_8KG149900</name>
</gene>
<comment type="caution">
    <text evidence="2">The sequence shown here is derived from an EMBL/GenBank/DDBJ whole genome shotgun (WGS) entry which is preliminary data.</text>
</comment>
<dbReference type="EMBL" id="CM029051">
    <property type="protein sequence ID" value="KAG2561268.1"/>
    <property type="molecule type" value="Genomic_DNA"/>
</dbReference>
<feature type="compositionally biased region" description="Basic and acidic residues" evidence="1">
    <location>
        <begin position="70"/>
        <end position="79"/>
    </location>
</feature>
<evidence type="ECO:0000313" key="3">
    <source>
        <dbReference type="Proteomes" id="UP000823388"/>
    </source>
</evidence>
<accession>A0A8T0PK37</accession>
<evidence type="ECO:0000256" key="1">
    <source>
        <dbReference type="SAM" id="MobiDB-lite"/>
    </source>
</evidence>
<reference evidence="2" key="1">
    <citation type="submission" date="2020-05" db="EMBL/GenBank/DDBJ databases">
        <title>WGS assembly of Panicum virgatum.</title>
        <authorList>
            <person name="Lovell J.T."/>
            <person name="Jenkins J."/>
            <person name="Shu S."/>
            <person name="Juenger T.E."/>
            <person name="Schmutz J."/>
        </authorList>
    </citation>
    <scope>NUCLEOTIDE SEQUENCE</scope>
    <source>
        <strain evidence="2">AP13</strain>
    </source>
</reference>
<evidence type="ECO:0000313" key="2">
    <source>
        <dbReference type="EMBL" id="KAG2561268.1"/>
    </source>
</evidence>
<dbReference type="Proteomes" id="UP000823388">
    <property type="component" value="Chromosome 8K"/>
</dbReference>
<protein>
    <submittedName>
        <fullName evidence="2">Uncharacterized protein</fullName>
    </submittedName>
</protein>